<dbReference type="EMBL" id="SKFH01000003">
    <property type="protein sequence ID" value="TCZ74184.1"/>
    <property type="molecule type" value="Genomic_DNA"/>
</dbReference>
<reference evidence="2 3" key="1">
    <citation type="submission" date="2019-03" db="EMBL/GenBank/DDBJ databases">
        <authorList>
            <person name="Kim M.K.M."/>
        </authorList>
    </citation>
    <scope>NUCLEOTIDE SEQUENCE [LARGE SCALE GENOMIC DNA]</scope>
    <source>
        <strain evidence="2 3">17J68-15</strain>
    </source>
</reference>
<keyword evidence="1" id="KW-0812">Transmembrane</keyword>
<keyword evidence="3" id="KW-1185">Reference proteome</keyword>
<sequence length="256" mass="26490">MLLFSFAPWLGALFWGLLSGSALLLGALAGYFRNVPKRSIGLIMAFGSGVLISALAFELMDEAYRNGGFIAAASGFLGGALLYSGANWVLSHRGARHRKRSGPLQPNESQHPGSGTAIAIGALIDGIPESVAIGLTMTHGGSVSMAAVIAIFLSNIPESLSSSSGMKKAGRSARYIFTIWGAITLLSGLAAVAGYSFFSQLSPGWTASLIAMAAGGILAMLSSTMIPEAYEEAHDFIGIVTVMGFLAAFFLSKMGG</sequence>
<keyword evidence="1" id="KW-1133">Transmembrane helix</keyword>
<dbReference type="AlphaFoldDB" id="A0A4R4E3Q3"/>
<feature type="transmembrane region" description="Helical" evidence="1">
    <location>
        <begin position="69"/>
        <end position="90"/>
    </location>
</feature>
<evidence type="ECO:0000313" key="3">
    <source>
        <dbReference type="Proteomes" id="UP000295164"/>
    </source>
</evidence>
<feature type="transmembrane region" description="Helical" evidence="1">
    <location>
        <begin position="39"/>
        <end position="57"/>
    </location>
</feature>
<evidence type="ECO:0000256" key="1">
    <source>
        <dbReference type="SAM" id="Phobius"/>
    </source>
</evidence>
<feature type="transmembrane region" description="Helical" evidence="1">
    <location>
        <begin position="233"/>
        <end position="251"/>
    </location>
</feature>
<protein>
    <submittedName>
        <fullName evidence="2">ZIP family zinc transporter</fullName>
    </submittedName>
</protein>
<feature type="transmembrane region" description="Helical" evidence="1">
    <location>
        <begin position="12"/>
        <end position="32"/>
    </location>
</feature>
<dbReference type="OrthoDB" id="1145132at2"/>
<dbReference type="Proteomes" id="UP000295164">
    <property type="component" value="Unassembled WGS sequence"/>
</dbReference>
<feature type="transmembrane region" description="Helical" evidence="1">
    <location>
        <begin position="175"/>
        <end position="198"/>
    </location>
</feature>
<keyword evidence="1" id="KW-0472">Membrane</keyword>
<accession>A0A4R4E3Q3</accession>
<dbReference type="RefSeq" id="WP_131850783.1">
    <property type="nucleotide sequence ID" value="NZ_SKFH01000003.1"/>
</dbReference>
<name>A0A4R4E3Q3_9BACT</name>
<evidence type="ECO:0000313" key="2">
    <source>
        <dbReference type="EMBL" id="TCZ74184.1"/>
    </source>
</evidence>
<comment type="caution">
    <text evidence="2">The sequence shown here is derived from an EMBL/GenBank/DDBJ whole genome shotgun (WGS) entry which is preliminary data.</text>
</comment>
<gene>
    <name evidence="2" type="ORF">E0486_03665</name>
</gene>
<feature type="transmembrane region" description="Helical" evidence="1">
    <location>
        <begin position="204"/>
        <end position="221"/>
    </location>
</feature>
<proteinExistence type="predicted"/>
<organism evidence="2 3">
    <name type="scientific">Flaviaesturariibacter aridisoli</name>
    <dbReference type="NCBI Taxonomy" id="2545761"/>
    <lineage>
        <taxon>Bacteria</taxon>
        <taxon>Pseudomonadati</taxon>
        <taxon>Bacteroidota</taxon>
        <taxon>Chitinophagia</taxon>
        <taxon>Chitinophagales</taxon>
        <taxon>Chitinophagaceae</taxon>
        <taxon>Flaviaestuariibacter</taxon>
    </lineage>
</organism>